<gene>
    <name evidence="2" type="ORF">BDEG_21880</name>
</gene>
<feature type="compositionally biased region" description="Polar residues" evidence="1">
    <location>
        <begin position="214"/>
        <end position="224"/>
    </location>
</feature>
<reference evidence="2 3" key="1">
    <citation type="submission" date="2006-10" db="EMBL/GenBank/DDBJ databases">
        <title>The Genome Sequence of Batrachochytrium dendrobatidis JEL423.</title>
        <authorList>
            <consortium name="The Broad Institute Genome Sequencing Platform"/>
            <person name="Birren B."/>
            <person name="Lander E."/>
            <person name="Galagan J."/>
            <person name="Cuomo C."/>
            <person name="Devon K."/>
            <person name="Jaffe D."/>
            <person name="Butler J."/>
            <person name="Alvarez P."/>
            <person name="Gnerre S."/>
            <person name="Grabherr M."/>
            <person name="Kleber M."/>
            <person name="Mauceli E."/>
            <person name="Brockman W."/>
            <person name="Young S."/>
            <person name="LaButti K."/>
            <person name="Sykes S."/>
            <person name="DeCaprio D."/>
            <person name="Crawford M."/>
            <person name="Koehrsen M."/>
            <person name="Engels R."/>
            <person name="Montgomery P."/>
            <person name="Pearson M."/>
            <person name="Howarth C."/>
            <person name="Larson L."/>
            <person name="White J."/>
            <person name="O'Leary S."/>
            <person name="Kodira C."/>
            <person name="Zeng Q."/>
            <person name="Yandava C."/>
            <person name="Alvarado L."/>
            <person name="Longcore J."/>
            <person name="James T."/>
        </authorList>
    </citation>
    <scope>NUCLEOTIDE SEQUENCE [LARGE SCALE GENOMIC DNA]</scope>
    <source>
        <strain evidence="2 3">JEL423</strain>
    </source>
</reference>
<evidence type="ECO:0000313" key="2">
    <source>
        <dbReference type="EMBL" id="OAJ37910.1"/>
    </source>
</evidence>
<feature type="compositionally biased region" description="Polar residues" evidence="1">
    <location>
        <begin position="43"/>
        <end position="63"/>
    </location>
</feature>
<sequence>MRGQIQPTATGSRVSGEVSSYKLTKGTASSALERAQAMLNAASIGNSPNTRRTLGSAPKSTLTSSDLAPAIRHAQSISHHQPQSYSLQRQSLFTSNDGYTDSLSNNIDHDDFISTKSTKHGRAQTETSKDGTDDNEDAELKAYLASLKTRQAENTASHKPTSASISSPAEYKRNDKHSSKTASLDNPQIPHQKSVSSAPVQSIKHKLEPKHTDGVSSTPATPVSSYLKKTVSPIKTTAISTLEKSKAVGDIETDSDSVSLEEDIENNDVKLNIHFKKSGKRVSLVEPRDFRLSTSGHMSTFGTNHTLLQSTVSAKDLDTSSSHHLESADSIGSDFEAFLNMRSKSLISVNDPIVKLHSSPNVVQKEFFVSSETKEKSNVAQNQSSVITSIMPHDTVAIPKPVAEPKPVVIPTSTSIKIMPTLVESARHETGNRLSIANTSFTVSMKSPNIPHTSSNISDDILEEFLTAEDADISEDISSSSLKKSLQVSTIEDPHQPIVTPSIVPQQTQDTAILNQLLNKDTNLTKTINLMPKNGIPIAATKATAVTLAQAVVPDVFELANKQHLEQPFVTNPLQHALPSGIAQPHISVTQPSSQNFPHYAPNNPYYPQPNLNFTPANFHPAMYPNSWNAYTTPPNFLHYGIYQPIHPSGHTQPNPIFSQCSGYHACGCCAKTAPKPLESQNKSGLKADVSAVTNALDHLNTVLQNESKTHIVDEKKFEVSDSRHNHSSRKESESEKLLHSESAASLHREPANQNSIYASQGIPTNLPTLMILDSFTSNHMDLLQDFVRMNMQMADSQSYRRMHYTTLDDVRQFALKNRPPIIDINEALLQVKEDAGEISVGRLQA</sequence>
<feature type="region of interest" description="Disordered" evidence="1">
    <location>
        <begin position="149"/>
        <end position="224"/>
    </location>
</feature>
<dbReference type="EMBL" id="DS022301">
    <property type="protein sequence ID" value="OAJ37910.1"/>
    <property type="molecule type" value="Genomic_DNA"/>
</dbReference>
<dbReference type="Proteomes" id="UP000077115">
    <property type="component" value="Unassembled WGS sequence"/>
</dbReference>
<dbReference type="AlphaFoldDB" id="A0A177WEE0"/>
<protein>
    <submittedName>
        <fullName evidence="2">Uncharacterized protein</fullName>
    </submittedName>
</protein>
<proteinExistence type="predicted"/>
<evidence type="ECO:0000313" key="3">
    <source>
        <dbReference type="Proteomes" id="UP000077115"/>
    </source>
</evidence>
<feature type="region of interest" description="Disordered" evidence="1">
    <location>
        <begin position="715"/>
        <end position="753"/>
    </location>
</feature>
<feature type="compositionally biased region" description="Polar residues" evidence="1">
    <location>
        <begin position="180"/>
        <end position="200"/>
    </location>
</feature>
<evidence type="ECO:0000256" key="1">
    <source>
        <dbReference type="SAM" id="MobiDB-lite"/>
    </source>
</evidence>
<feature type="compositionally biased region" description="Basic and acidic residues" evidence="1">
    <location>
        <begin position="715"/>
        <end position="740"/>
    </location>
</feature>
<dbReference type="InterPro" id="IPR040120">
    <property type="entry name" value="C19orf44-like"/>
</dbReference>
<feature type="compositionally biased region" description="Polar residues" evidence="1">
    <location>
        <begin position="149"/>
        <end position="167"/>
    </location>
</feature>
<dbReference type="OrthoDB" id="2151530at2759"/>
<feature type="region of interest" description="Disordered" evidence="1">
    <location>
        <begin position="1"/>
        <end position="21"/>
    </location>
</feature>
<dbReference type="PANTHER" id="PTHR22409">
    <property type="entry name" value="CHROMOSOME 19 OPEN READING FRAME 44"/>
    <property type="match status" value="1"/>
</dbReference>
<feature type="region of interest" description="Disordered" evidence="1">
    <location>
        <begin position="111"/>
        <end position="137"/>
    </location>
</feature>
<dbReference type="VEuPathDB" id="FungiDB:BDEG_21880"/>
<feature type="region of interest" description="Disordered" evidence="1">
    <location>
        <begin position="41"/>
        <end position="63"/>
    </location>
</feature>
<reference evidence="2 3" key="2">
    <citation type="submission" date="2016-05" db="EMBL/GenBank/DDBJ databases">
        <title>Lineage-specific infection strategies underlie the spectrum of fungal disease in amphibians.</title>
        <authorList>
            <person name="Cuomo C.A."/>
            <person name="Farrer R.A."/>
            <person name="James T."/>
            <person name="Longcore J."/>
            <person name="Birren B."/>
        </authorList>
    </citation>
    <scope>NUCLEOTIDE SEQUENCE [LARGE SCALE GENOMIC DNA]</scope>
    <source>
        <strain evidence="2 3">JEL423</strain>
    </source>
</reference>
<dbReference type="PANTHER" id="PTHR22409:SF2">
    <property type="entry name" value="CHROMOSOME 19 OPEN READING FRAME 44"/>
    <property type="match status" value="1"/>
</dbReference>
<name>A0A177WEE0_BATDL</name>
<organism evidence="2 3">
    <name type="scientific">Batrachochytrium dendrobatidis (strain JEL423)</name>
    <dbReference type="NCBI Taxonomy" id="403673"/>
    <lineage>
        <taxon>Eukaryota</taxon>
        <taxon>Fungi</taxon>
        <taxon>Fungi incertae sedis</taxon>
        <taxon>Chytridiomycota</taxon>
        <taxon>Chytridiomycota incertae sedis</taxon>
        <taxon>Chytridiomycetes</taxon>
        <taxon>Rhizophydiales</taxon>
        <taxon>Rhizophydiales incertae sedis</taxon>
        <taxon>Batrachochytrium</taxon>
    </lineage>
</organism>
<accession>A0A177WEE0</accession>